<dbReference type="RefSeq" id="WP_407050687.1">
    <property type="nucleotide sequence ID" value="NZ_CP158568.1"/>
</dbReference>
<gene>
    <name evidence="1" type="ORF">ABS361_04750</name>
</gene>
<organism evidence="1">
    <name type="scientific">Methyloraptor flagellatus</name>
    <dbReference type="NCBI Taxonomy" id="3162530"/>
    <lineage>
        <taxon>Bacteria</taxon>
        <taxon>Pseudomonadati</taxon>
        <taxon>Pseudomonadota</taxon>
        <taxon>Alphaproteobacteria</taxon>
        <taxon>Hyphomicrobiales</taxon>
        <taxon>Ancalomicrobiaceae</taxon>
        <taxon>Methyloraptor</taxon>
    </lineage>
</organism>
<dbReference type="KEGG" id="mflg:ABS361_04750"/>
<reference evidence="1" key="1">
    <citation type="submission" date="2024-06" db="EMBL/GenBank/DDBJ databases">
        <title>Methylostella associata gen. nov., sp. nov., a novel Ancalomicrobiaceae-affiliated facultatively methylotrophic bacteria that feed on methanotrophs of the genus Methylococcus.</title>
        <authorList>
            <person name="Saltykova V."/>
            <person name="Danilova O.V."/>
            <person name="Oshkin I.Y."/>
            <person name="Belova S.E."/>
            <person name="Pimenov N.V."/>
            <person name="Dedysh S.N."/>
        </authorList>
    </citation>
    <scope>NUCLEOTIDE SEQUENCE</scope>
    <source>
        <strain evidence="1">S20</strain>
    </source>
</reference>
<dbReference type="EMBL" id="CP158568">
    <property type="protein sequence ID" value="XBY45592.1"/>
    <property type="molecule type" value="Genomic_DNA"/>
</dbReference>
<dbReference type="SUPFAM" id="SSF52172">
    <property type="entry name" value="CheY-like"/>
    <property type="match status" value="1"/>
</dbReference>
<proteinExistence type="predicted"/>
<evidence type="ECO:0000313" key="1">
    <source>
        <dbReference type="EMBL" id="XBY45592.1"/>
    </source>
</evidence>
<accession>A0AAU7XCC3</accession>
<dbReference type="InterPro" id="IPR011006">
    <property type="entry name" value="CheY-like_superfamily"/>
</dbReference>
<name>A0AAU7XCC3_9HYPH</name>
<protein>
    <recommendedName>
        <fullName evidence="2">Response regulator</fullName>
    </recommendedName>
</protein>
<dbReference type="Gene3D" id="3.40.50.2300">
    <property type="match status" value="1"/>
</dbReference>
<sequence length="143" mass="16190">MDLFDFNTVSMLVLDATEDGVAAVREFARGWTTPIDLVETATVDDCRRRLGTHRFDIALIDIDTPRAASDDLGEALRRHGRIFVAATSAQPLRPLSQFKTLRPYDLLLKPYRRDALGALFAPMTRSPRRSARWWSTSRRRSGA</sequence>
<dbReference type="AlphaFoldDB" id="A0AAU7XCC3"/>
<evidence type="ECO:0008006" key="2">
    <source>
        <dbReference type="Google" id="ProtNLM"/>
    </source>
</evidence>